<protein>
    <recommendedName>
        <fullName evidence="3">AAA+ ATPase domain-containing protein</fullName>
    </recommendedName>
</protein>
<sequence>MSTTFDDGDDFKLEQQVDFLLGEKIADEESRSVGSNQLSTASSSSPKSSSENLPTTIETIVLNLKIKYDHLYIRKFVTELTSPDERFKISNRKLSLLQLYTLFILNDPIDTSNQNVCKIYRPTLFTRKNDAFGPFNHYFLLNLFDIEYECPNNFNFPKLWKITNETNVIVKEINFRSNAAENETSKAEGVKNLVDNENTTLFDVLLTICRENKYDERDANAWIASLRSENITTMDHLRTLTKEDWEKLSKIGHVVKQLIRDYMQINTAIRSFDQTKNPYEESTAALIGDIHRVRRYFYYSIKKLHLVPHLSPEAVDLAIKEVRKTYDDDGNILINIHNYLRTFCLENKVEDKKSYEVKVKDWADEVERLKKRQKELVLQIDIGNERRTKARRNLEVSKERRDKIYEYNQKEYDKENILYTTLVTESNRNKSRIEALEKMMEFKLDDQQKKLTVKYGRGLLLYGPPGTGKSELLKRVAIYAGITMTTQPLSAGELNRPYVGETEKLLVDIMYRAHTIPFLICAMTIDEIDGLVPKRDNNAQQSKVDGISVLLSHIEGVKNIPNLIVFGATNRRNMMDEAFLRRMQAKVFVGRPSPAIRSNMLLPLVCKNSQVFTPTRIQSLVKITTNFSGAAIGALKSSLIIEFERGRITEHRLLELADGVAREFNVWFGISTLPEICRINPNIINPADQEDEFSLDFQKMIPTGRILIDYTDRKCRIEIHNEPTLEKDLNKTETSMPHLLARFIYGCSTRNIDTVQIIDLNFLIKQNAFGEDQIFEILTTIFLECNEYNRSMLIFDIDSLIMLNKSDSEMSKSKSISNIRIYQFVREKCKTSIIEETEPDQEGKTIKIEKWIVMVVKDPWLRDTLIEDIEFQKSSAQLAAEETEKATRQDEETPRKCPKCLRNYVPKEARDGNCYYHPGFVVDINNPKKPMTGEEAQEVLQCAILKKLSEEEMPKLIWACCLHIFSDSSHPCEVGRCGLPKELEGQIDMSQDNYVALVQEKNKENTRAKKKFEEFLQRYRQTTTNKSSADSSGKSTASSMASQFSYKSSSYSS</sequence>
<dbReference type="PANTHER" id="PTHR23074">
    <property type="entry name" value="AAA DOMAIN-CONTAINING"/>
    <property type="match status" value="1"/>
</dbReference>
<evidence type="ECO:0000256" key="1">
    <source>
        <dbReference type="SAM" id="Coils"/>
    </source>
</evidence>
<dbReference type="GO" id="GO:0005524">
    <property type="term" value="F:ATP binding"/>
    <property type="evidence" value="ECO:0007669"/>
    <property type="project" value="InterPro"/>
</dbReference>
<proteinExistence type="predicted"/>
<dbReference type="Gene3D" id="3.40.50.300">
    <property type="entry name" value="P-loop containing nucleotide triphosphate hydrolases"/>
    <property type="match status" value="1"/>
</dbReference>
<gene>
    <name evidence="6" type="ORF">GRG538_LOCUS17458</name>
    <name evidence="4" type="ORF">LUA448_LOCUS6555</name>
    <name evidence="5" type="ORF">TIS948_LOCUS17675</name>
</gene>
<dbReference type="Proteomes" id="UP000663825">
    <property type="component" value="Unassembled WGS sequence"/>
</dbReference>
<dbReference type="PANTHER" id="PTHR23074:SF83">
    <property type="entry name" value="VACUOLAR PROTEIN SORTING-ASSOCIATED PROTEIN 4A"/>
    <property type="match status" value="1"/>
</dbReference>
<organism evidence="4 7">
    <name type="scientific">Rotaria socialis</name>
    <dbReference type="NCBI Taxonomy" id="392032"/>
    <lineage>
        <taxon>Eukaryota</taxon>
        <taxon>Metazoa</taxon>
        <taxon>Spiralia</taxon>
        <taxon>Gnathifera</taxon>
        <taxon>Rotifera</taxon>
        <taxon>Eurotatoria</taxon>
        <taxon>Bdelloidea</taxon>
        <taxon>Philodinida</taxon>
        <taxon>Philodinidae</taxon>
        <taxon>Rotaria</taxon>
    </lineage>
</organism>
<feature type="region of interest" description="Disordered" evidence="2">
    <location>
        <begin position="28"/>
        <end position="52"/>
    </location>
</feature>
<dbReference type="Gene3D" id="1.10.8.60">
    <property type="match status" value="1"/>
</dbReference>
<feature type="region of interest" description="Disordered" evidence="2">
    <location>
        <begin position="1021"/>
        <end position="1053"/>
    </location>
</feature>
<dbReference type="InterPro" id="IPR003959">
    <property type="entry name" value="ATPase_AAA_core"/>
</dbReference>
<dbReference type="InterPro" id="IPR050304">
    <property type="entry name" value="MT-severing_AAA_ATPase"/>
</dbReference>
<evidence type="ECO:0000313" key="7">
    <source>
        <dbReference type="Proteomes" id="UP000663833"/>
    </source>
</evidence>
<dbReference type="GO" id="GO:0016887">
    <property type="term" value="F:ATP hydrolysis activity"/>
    <property type="evidence" value="ECO:0007669"/>
    <property type="project" value="InterPro"/>
</dbReference>
<dbReference type="Proteomes" id="UP000663872">
    <property type="component" value="Unassembled WGS sequence"/>
</dbReference>
<keyword evidence="1" id="KW-0175">Coiled coil</keyword>
<dbReference type="AlphaFoldDB" id="A0A817S9K7"/>
<dbReference type="SMART" id="SM00382">
    <property type="entry name" value="AAA"/>
    <property type="match status" value="1"/>
</dbReference>
<dbReference type="CDD" id="cd19481">
    <property type="entry name" value="RecA-like_protease"/>
    <property type="match status" value="1"/>
</dbReference>
<evidence type="ECO:0000313" key="5">
    <source>
        <dbReference type="EMBL" id="CAF3292879.1"/>
    </source>
</evidence>
<feature type="domain" description="AAA+ ATPase" evidence="3">
    <location>
        <begin position="455"/>
        <end position="589"/>
    </location>
</feature>
<feature type="compositionally biased region" description="Low complexity" evidence="2">
    <location>
        <begin position="39"/>
        <end position="50"/>
    </location>
</feature>
<dbReference type="EMBL" id="CAJNYD010000625">
    <property type="protein sequence ID" value="CAF3281282.1"/>
    <property type="molecule type" value="Genomic_DNA"/>
</dbReference>
<evidence type="ECO:0000256" key="2">
    <source>
        <dbReference type="SAM" id="MobiDB-lite"/>
    </source>
</evidence>
<reference evidence="4" key="1">
    <citation type="submission" date="2021-02" db="EMBL/GenBank/DDBJ databases">
        <authorList>
            <person name="Nowell W R."/>
        </authorList>
    </citation>
    <scope>NUCLEOTIDE SEQUENCE</scope>
</reference>
<dbReference type="EMBL" id="CAJNXB010003047">
    <property type="protein sequence ID" value="CAF3292879.1"/>
    <property type="molecule type" value="Genomic_DNA"/>
</dbReference>
<dbReference type="Proteomes" id="UP000663833">
    <property type="component" value="Unassembled WGS sequence"/>
</dbReference>
<feature type="coiled-coil region" evidence="1">
    <location>
        <begin position="352"/>
        <end position="379"/>
    </location>
</feature>
<dbReference type="EMBL" id="CAJNYT010002882">
    <property type="protein sequence ID" value="CAF3498703.1"/>
    <property type="molecule type" value="Genomic_DNA"/>
</dbReference>
<feature type="compositionally biased region" description="Low complexity" evidence="2">
    <location>
        <begin position="1027"/>
        <end position="1053"/>
    </location>
</feature>
<comment type="caution">
    <text evidence="4">The sequence shown here is derived from an EMBL/GenBank/DDBJ whole genome shotgun (WGS) entry which is preliminary data.</text>
</comment>
<dbReference type="OrthoDB" id="10018969at2759"/>
<dbReference type="InterPro" id="IPR027417">
    <property type="entry name" value="P-loop_NTPase"/>
</dbReference>
<accession>A0A817S9K7</accession>
<evidence type="ECO:0000313" key="6">
    <source>
        <dbReference type="EMBL" id="CAF3498703.1"/>
    </source>
</evidence>
<dbReference type="PROSITE" id="PS00674">
    <property type="entry name" value="AAA"/>
    <property type="match status" value="1"/>
</dbReference>
<dbReference type="Pfam" id="PF00004">
    <property type="entry name" value="AAA"/>
    <property type="match status" value="1"/>
</dbReference>
<name>A0A817S9K7_9BILA</name>
<dbReference type="SUPFAM" id="SSF52540">
    <property type="entry name" value="P-loop containing nucleoside triphosphate hydrolases"/>
    <property type="match status" value="2"/>
</dbReference>
<dbReference type="InterPro" id="IPR003593">
    <property type="entry name" value="AAA+_ATPase"/>
</dbReference>
<dbReference type="InterPro" id="IPR003960">
    <property type="entry name" value="ATPase_AAA_CS"/>
</dbReference>
<evidence type="ECO:0000259" key="3">
    <source>
        <dbReference type="SMART" id="SM00382"/>
    </source>
</evidence>
<evidence type="ECO:0000313" key="4">
    <source>
        <dbReference type="EMBL" id="CAF3281282.1"/>
    </source>
</evidence>